<gene>
    <name evidence="5" type="ORF">FN960_16305</name>
</gene>
<dbReference type="InterPro" id="IPR051081">
    <property type="entry name" value="HTH_MetalResp_TranReg"/>
</dbReference>
<name>A0A553ZVN2_9BACI</name>
<dbReference type="Proteomes" id="UP000318521">
    <property type="component" value="Unassembled WGS sequence"/>
</dbReference>
<dbReference type="PROSITE" id="PS50987">
    <property type="entry name" value="HTH_ARSR_2"/>
    <property type="match status" value="1"/>
</dbReference>
<sequence length="348" mass="39903">MKILDYSNPNRESYTISFHSSLLWESALGIAAITHDKLRETLTEEAFFSPVHTGEISTKLATELKTVHAHNTWKALLQLLHHLEDHSLPGFQRFIETLDATKLRHYCLPYLNKQWVALMEQAAQGDASSIEAYADACQHIAFFPEYVRYICRTDIVVLKTHLIDVMTHWFDEILSSNQNKLEKMIHRDLDTKRAKLKTFNRSEAFVEFVTDGIDYQPEPSVSNVLLIPHFSYRPWTIVADLQNTKVFYYPIANSSIHPGDPLVPDRMLPLAYKALGDEARLKMVKLLYQGPKSLQEIAATLNMPKSTLHHHLTQLRSARLVTSQSSTYSLNKQKLHELGEALTEYLSN</sequence>
<dbReference type="RefSeq" id="WP_143849918.1">
    <property type="nucleotide sequence ID" value="NZ_VLXZ01000011.1"/>
</dbReference>
<organism evidence="5 6">
    <name type="scientific">Alkalicoccobacillus porphyridii</name>
    <dbReference type="NCBI Taxonomy" id="2597270"/>
    <lineage>
        <taxon>Bacteria</taxon>
        <taxon>Bacillati</taxon>
        <taxon>Bacillota</taxon>
        <taxon>Bacilli</taxon>
        <taxon>Bacillales</taxon>
        <taxon>Bacillaceae</taxon>
        <taxon>Alkalicoccobacillus</taxon>
    </lineage>
</organism>
<dbReference type="GO" id="GO:0003677">
    <property type="term" value="F:DNA binding"/>
    <property type="evidence" value="ECO:0007669"/>
    <property type="project" value="UniProtKB-KW"/>
</dbReference>
<dbReference type="InterPro" id="IPR011991">
    <property type="entry name" value="ArsR-like_HTH"/>
</dbReference>
<keyword evidence="6" id="KW-1185">Reference proteome</keyword>
<dbReference type="GO" id="GO:0003700">
    <property type="term" value="F:DNA-binding transcription factor activity"/>
    <property type="evidence" value="ECO:0007669"/>
    <property type="project" value="InterPro"/>
</dbReference>
<dbReference type="InterPro" id="IPR036388">
    <property type="entry name" value="WH-like_DNA-bd_sf"/>
</dbReference>
<evidence type="ECO:0000313" key="6">
    <source>
        <dbReference type="Proteomes" id="UP000318521"/>
    </source>
</evidence>
<evidence type="ECO:0000256" key="2">
    <source>
        <dbReference type="ARBA" id="ARBA00023125"/>
    </source>
</evidence>
<keyword evidence="3" id="KW-0804">Transcription</keyword>
<accession>A0A553ZVN2</accession>
<evidence type="ECO:0000259" key="4">
    <source>
        <dbReference type="PROSITE" id="PS50987"/>
    </source>
</evidence>
<dbReference type="EMBL" id="VLXZ01000011">
    <property type="protein sequence ID" value="TSB45492.1"/>
    <property type="molecule type" value="Genomic_DNA"/>
</dbReference>
<dbReference type="OrthoDB" id="2646147at2"/>
<dbReference type="SUPFAM" id="SSF46785">
    <property type="entry name" value="Winged helix' DNA-binding domain"/>
    <property type="match status" value="1"/>
</dbReference>
<dbReference type="PRINTS" id="PR00778">
    <property type="entry name" value="HTHARSR"/>
</dbReference>
<dbReference type="PANTHER" id="PTHR33154:SF18">
    <property type="entry name" value="ARSENICAL RESISTANCE OPERON REPRESSOR"/>
    <property type="match status" value="1"/>
</dbReference>
<reference evidence="5 6" key="1">
    <citation type="submission" date="2019-07" db="EMBL/GenBank/DDBJ databases">
        <authorList>
            <person name="Park Y.J."/>
            <person name="Jeong S.E."/>
            <person name="Jung H.S."/>
        </authorList>
    </citation>
    <scope>NUCLEOTIDE SEQUENCE [LARGE SCALE GENOMIC DNA]</scope>
    <source>
        <strain evidence="6">P16(2019)</strain>
    </source>
</reference>
<dbReference type="InterPro" id="IPR036390">
    <property type="entry name" value="WH_DNA-bd_sf"/>
</dbReference>
<keyword evidence="2" id="KW-0238">DNA-binding</keyword>
<comment type="caution">
    <text evidence="5">The sequence shown here is derived from an EMBL/GenBank/DDBJ whole genome shotgun (WGS) entry which is preliminary data.</text>
</comment>
<dbReference type="InterPro" id="IPR001845">
    <property type="entry name" value="HTH_ArsR_DNA-bd_dom"/>
</dbReference>
<dbReference type="SMART" id="SM00418">
    <property type="entry name" value="HTH_ARSR"/>
    <property type="match status" value="1"/>
</dbReference>
<dbReference type="AlphaFoldDB" id="A0A553ZVN2"/>
<proteinExistence type="predicted"/>
<evidence type="ECO:0000256" key="1">
    <source>
        <dbReference type="ARBA" id="ARBA00023015"/>
    </source>
</evidence>
<feature type="domain" description="HTH arsR-type" evidence="4">
    <location>
        <begin position="262"/>
        <end position="348"/>
    </location>
</feature>
<evidence type="ECO:0000256" key="3">
    <source>
        <dbReference type="ARBA" id="ARBA00023163"/>
    </source>
</evidence>
<dbReference type="CDD" id="cd00090">
    <property type="entry name" value="HTH_ARSR"/>
    <property type="match status" value="1"/>
</dbReference>
<dbReference type="Gene3D" id="1.10.10.10">
    <property type="entry name" value="Winged helix-like DNA-binding domain superfamily/Winged helix DNA-binding domain"/>
    <property type="match status" value="1"/>
</dbReference>
<keyword evidence="1" id="KW-0805">Transcription regulation</keyword>
<protein>
    <submittedName>
        <fullName evidence="5">Winged helix-turn-helix transcriptional regulator</fullName>
    </submittedName>
</protein>
<dbReference type="Pfam" id="PF01022">
    <property type="entry name" value="HTH_5"/>
    <property type="match status" value="1"/>
</dbReference>
<dbReference type="PANTHER" id="PTHR33154">
    <property type="entry name" value="TRANSCRIPTIONAL REGULATOR, ARSR FAMILY"/>
    <property type="match status" value="1"/>
</dbReference>
<evidence type="ECO:0000313" key="5">
    <source>
        <dbReference type="EMBL" id="TSB45492.1"/>
    </source>
</evidence>